<dbReference type="RefSeq" id="WP_189458897.1">
    <property type="nucleotide sequence ID" value="NZ_BMYO01000002.1"/>
</dbReference>
<protein>
    <recommendedName>
        <fullName evidence="3">Amine oxidase domain-containing protein</fullName>
    </recommendedName>
</protein>
<proteinExistence type="predicted"/>
<dbReference type="Proteomes" id="UP000604737">
    <property type="component" value="Unassembled WGS sequence"/>
</dbReference>
<evidence type="ECO:0008006" key="3">
    <source>
        <dbReference type="Google" id="ProtNLM"/>
    </source>
</evidence>
<comment type="caution">
    <text evidence="1">The sequence shown here is derived from an EMBL/GenBank/DDBJ whole genome shotgun (WGS) entry which is preliminary data.</text>
</comment>
<name>A0ABQ3GY84_9NEIS</name>
<evidence type="ECO:0000313" key="1">
    <source>
        <dbReference type="EMBL" id="GHD58428.1"/>
    </source>
</evidence>
<gene>
    <name evidence="1" type="ORF">GCM10007350_08280</name>
</gene>
<keyword evidence="2" id="KW-1185">Reference proteome</keyword>
<dbReference type="InterPro" id="IPR036188">
    <property type="entry name" value="FAD/NAD-bd_sf"/>
</dbReference>
<organism evidence="1 2">
    <name type="scientific">Jeongeupia chitinilytica</name>
    <dbReference type="NCBI Taxonomy" id="1041641"/>
    <lineage>
        <taxon>Bacteria</taxon>
        <taxon>Pseudomonadati</taxon>
        <taxon>Pseudomonadota</taxon>
        <taxon>Betaproteobacteria</taxon>
        <taxon>Neisseriales</taxon>
        <taxon>Chitinibacteraceae</taxon>
        <taxon>Jeongeupia</taxon>
    </lineage>
</organism>
<dbReference type="Gene3D" id="3.50.50.60">
    <property type="entry name" value="FAD/NAD(P)-binding domain"/>
    <property type="match status" value="1"/>
</dbReference>
<dbReference type="PANTHER" id="PTHR42923">
    <property type="entry name" value="PROTOPORPHYRINOGEN OXIDASE"/>
    <property type="match status" value="1"/>
</dbReference>
<dbReference type="EMBL" id="BMYO01000002">
    <property type="protein sequence ID" value="GHD58428.1"/>
    <property type="molecule type" value="Genomic_DNA"/>
</dbReference>
<reference evidence="2" key="1">
    <citation type="journal article" date="2019" name="Int. J. Syst. Evol. Microbiol.">
        <title>The Global Catalogue of Microorganisms (GCM) 10K type strain sequencing project: providing services to taxonomists for standard genome sequencing and annotation.</title>
        <authorList>
            <consortium name="The Broad Institute Genomics Platform"/>
            <consortium name="The Broad Institute Genome Sequencing Center for Infectious Disease"/>
            <person name="Wu L."/>
            <person name="Ma J."/>
        </authorList>
    </citation>
    <scope>NUCLEOTIDE SEQUENCE [LARGE SCALE GENOMIC DNA]</scope>
    <source>
        <strain evidence="2">KCTC 23701</strain>
    </source>
</reference>
<dbReference type="Gene3D" id="3.90.660.10">
    <property type="match status" value="1"/>
</dbReference>
<accession>A0ABQ3GY84</accession>
<dbReference type="SUPFAM" id="SSF51905">
    <property type="entry name" value="FAD/NAD(P)-binding domain"/>
    <property type="match status" value="1"/>
</dbReference>
<dbReference type="Pfam" id="PF13450">
    <property type="entry name" value="NAD_binding_8"/>
    <property type="match status" value="1"/>
</dbReference>
<dbReference type="InterPro" id="IPR050464">
    <property type="entry name" value="Zeta_carotene_desat/Oxidored"/>
</dbReference>
<evidence type="ECO:0000313" key="2">
    <source>
        <dbReference type="Proteomes" id="UP000604737"/>
    </source>
</evidence>
<sequence length="412" mass="44660">MPARSEAIPVPGSRVAVVGAGLAGLLTAALLARQYRVTLYEASGDRAGRVVDVTLDGQSCVVDVALPMFCAASPKLKALLASQRVETRDCAATLGVSIDAGRLEWGDPGHRFAQRRLLLSPGYLRLLADVRRFRRHADTLLLDAIVTRYSVNRLLAQAGYGTAFRDGYLRPLAAALWQAPHIDFAGLPAAVLLRRFIDHERLGRRWCSVVTPGWQTVLAGGMDDFRAATPVLAVRREPLGVLIETAGQVDRVDAAVMALKSPQHLLVDADSAETAALAALGFRAASFCLHSDRRLLPRRRAVWSVANWLQRRDGAACLSLDLNRLQALPFRTPLLLSIDPLVAPARMICSVERRLPVLDHAGRQAQAEVDALQGHRATWYAGAWTGDGLAEDAIVSALRIAAAFGTSPDWDR</sequence>
<dbReference type="PANTHER" id="PTHR42923:SF17">
    <property type="entry name" value="AMINE OXIDASE DOMAIN-CONTAINING PROTEIN"/>
    <property type="match status" value="1"/>
</dbReference>